<accession>A0ABM1DI42</accession>
<keyword evidence="4" id="KW-1185">Reference proteome</keyword>
<name>A0ABM1DI42_CERSS</name>
<dbReference type="SMART" id="SM00442">
    <property type="entry name" value="FGF"/>
    <property type="match status" value="1"/>
</dbReference>
<proteinExistence type="inferred from homology"/>
<comment type="similarity">
    <text evidence="1 3">Belongs to the heparin-binding growth factors family.</text>
</comment>
<dbReference type="PANTHER" id="PTHR11486">
    <property type="entry name" value="FIBROBLAST GROWTH FACTOR"/>
    <property type="match status" value="1"/>
</dbReference>
<evidence type="ECO:0000313" key="4">
    <source>
        <dbReference type="Proteomes" id="UP000694910"/>
    </source>
</evidence>
<dbReference type="Proteomes" id="UP000694910">
    <property type="component" value="Unplaced"/>
</dbReference>
<dbReference type="Pfam" id="PF00167">
    <property type="entry name" value="FGF"/>
    <property type="match status" value="1"/>
</dbReference>
<dbReference type="RefSeq" id="XP_014651473.1">
    <property type="nucleotide sequence ID" value="XM_014795987.1"/>
</dbReference>
<protein>
    <recommendedName>
        <fullName evidence="3">Fibroblast growth factor</fullName>
        <shortName evidence="3">FGF</shortName>
    </recommendedName>
</protein>
<gene>
    <name evidence="5" type="primary">LOC101392321</name>
</gene>
<keyword evidence="2" id="KW-0339">Growth factor</keyword>
<evidence type="ECO:0000313" key="5">
    <source>
        <dbReference type="RefSeq" id="XP_014651473.1"/>
    </source>
</evidence>
<dbReference type="SUPFAM" id="SSF50353">
    <property type="entry name" value="Cytokine"/>
    <property type="match status" value="1"/>
</dbReference>
<evidence type="ECO:0000256" key="2">
    <source>
        <dbReference type="ARBA" id="ARBA00023030"/>
    </source>
</evidence>
<dbReference type="GeneID" id="101392321"/>
<reference evidence="5" key="1">
    <citation type="submission" date="2025-08" db="UniProtKB">
        <authorList>
            <consortium name="RefSeq"/>
        </authorList>
    </citation>
    <scope>IDENTIFICATION</scope>
</reference>
<evidence type="ECO:0000256" key="3">
    <source>
        <dbReference type="RuleBase" id="RU049442"/>
    </source>
</evidence>
<dbReference type="CDD" id="cd23321">
    <property type="entry name" value="beta-trefoil_FGF22"/>
    <property type="match status" value="1"/>
</dbReference>
<dbReference type="PRINTS" id="PR00263">
    <property type="entry name" value="HBGFFGF"/>
</dbReference>
<dbReference type="Gene3D" id="2.80.10.50">
    <property type="match status" value="1"/>
</dbReference>
<dbReference type="PRINTS" id="PR00262">
    <property type="entry name" value="IL1HBGF"/>
</dbReference>
<dbReference type="InterPro" id="IPR002209">
    <property type="entry name" value="Fibroblast_GF_fam"/>
</dbReference>
<dbReference type="InterPro" id="IPR008996">
    <property type="entry name" value="IL1/FGF"/>
</dbReference>
<sequence>MLLRVCEPRPLPREVVHDLTPSSSFPCLAHFPEEEPMTHRVPQVLASGPACGETGCGDTPVSVVGPGARVSATPPGGRPGLGRGMGNPWGHQEGIRVWPDRFLGLAWLLLARAPGAAGTAGGPRRPRSYPHLEGDVRWRRLFSATHFFLRVDPGGRVQGTRWRHSPDSVLEIRSLRVGVVALKAAHSGFYVAMSRQGRLYGSRVCTVHCRFRERIEENGYNTYASVRWHRRARPMFLALDGQGAPRCGGQTRRHHPSTHFLPILVS</sequence>
<evidence type="ECO:0000256" key="1">
    <source>
        <dbReference type="ARBA" id="ARBA00007936"/>
    </source>
</evidence>
<organism evidence="4 5">
    <name type="scientific">Ceratotherium simum simum</name>
    <name type="common">Southern white rhinoceros</name>
    <dbReference type="NCBI Taxonomy" id="73337"/>
    <lineage>
        <taxon>Eukaryota</taxon>
        <taxon>Metazoa</taxon>
        <taxon>Chordata</taxon>
        <taxon>Craniata</taxon>
        <taxon>Vertebrata</taxon>
        <taxon>Euteleostomi</taxon>
        <taxon>Mammalia</taxon>
        <taxon>Eutheria</taxon>
        <taxon>Laurasiatheria</taxon>
        <taxon>Perissodactyla</taxon>
        <taxon>Rhinocerotidae</taxon>
        <taxon>Ceratotherium</taxon>
    </lineage>
</organism>